<proteinExistence type="predicted"/>
<dbReference type="RefSeq" id="WP_076483368.1">
    <property type="nucleotide sequence ID" value="NZ_FTOG01000001.1"/>
</dbReference>
<dbReference type="STRING" id="453582.SAMN05421580_101431"/>
<evidence type="ECO:0000313" key="2">
    <source>
        <dbReference type="Proteomes" id="UP000186221"/>
    </source>
</evidence>
<organism evidence="1 2">
    <name type="scientific">Rhodobacter aestuarii</name>
    <dbReference type="NCBI Taxonomy" id="453582"/>
    <lineage>
        <taxon>Bacteria</taxon>
        <taxon>Pseudomonadati</taxon>
        <taxon>Pseudomonadota</taxon>
        <taxon>Alphaproteobacteria</taxon>
        <taxon>Rhodobacterales</taxon>
        <taxon>Rhodobacter group</taxon>
        <taxon>Rhodobacter</taxon>
    </lineage>
</organism>
<keyword evidence="2" id="KW-1185">Reference proteome</keyword>
<dbReference type="EMBL" id="FTOG01000001">
    <property type="protein sequence ID" value="SIS45242.1"/>
    <property type="molecule type" value="Genomic_DNA"/>
</dbReference>
<gene>
    <name evidence="1" type="ORF">SAMN05421580_101431</name>
</gene>
<dbReference type="Pfam" id="PF06041">
    <property type="entry name" value="DUF924"/>
    <property type="match status" value="1"/>
</dbReference>
<dbReference type="SUPFAM" id="SSF48452">
    <property type="entry name" value="TPR-like"/>
    <property type="match status" value="1"/>
</dbReference>
<reference evidence="2" key="1">
    <citation type="submission" date="2017-01" db="EMBL/GenBank/DDBJ databases">
        <authorList>
            <person name="Varghese N."/>
            <person name="Submissions S."/>
        </authorList>
    </citation>
    <scope>NUCLEOTIDE SEQUENCE [LARGE SCALE GENOMIC DNA]</scope>
    <source>
        <strain evidence="2">DSM 19945</strain>
    </source>
</reference>
<dbReference type="InterPro" id="IPR011990">
    <property type="entry name" value="TPR-like_helical_dom_sf"/>
</dbReference>
<dbReference type="OrthoDB" id="7593450at2"/>
<dbReference type="InterPro" id="IPR010323">
    <property type="entry name" value="DUF924"/>
</dbReference>
<sequence length="188" mass="21436">MEAIKDLIAFWHDDVGAERWYNSTPELDEEILSRYSALWQKAQAGGCDDWAETPVGALALVILFDQLPRNMFRGSRQAFATDAQALKVATMAVEKGFDMQIEDPLRQFFYVPFMHSEKIADQEKGVLLAEERMPDEHLQHAKAHHAIIARFGRFPWRNELVGRYSSDEEAAFLWAGGYERMLASVGGR</sequence>
<name>A0A1N7J7E9_9RHOB</name>
<accession>A0A1N7J7E9</accession>
<protein>
    <submittedName>
        <fullName evidence="1">Uncharacterized conserved protein, DUF924 family</fullName>
    </submittedName>
</protein>
<dbReference type="Gene3D" id="1.25.40.10">
    <property type="entry name" value="Tetratricopeptide repeat domain"/>
    <property type="match status" value="1"/>
</dbReference>
<evidence type="ECO:0000313" key="1">
    <source>
        <dbReference type="EMBL" id="SIS45242.1"/>
    </source>
</evidence>
<dbReference type="Proteomes" id="UP000186221">
    <property type="component" value="Unassembled WGS sequence"/>
</dbReference>
<dbReference type="AlphaFoldDB" id="A0A1N7J7E9"/>
<dbReference type="Gene3D" id="1.20.58.320">
    <property type="entry name" value="TPR-like"/>
    <property type="match status" value="1"/>
</dbReference>